<sequence>MDPIATGATAKERNVEKIKADVQCWCNRVDTVIPEEENRVKDLQVRAKNKCFFGLCRNIKSHYQLSRKADEDATTFDDLIEECQFNGVGYRDVPS</sequence>
<reference evidence="1 2" key="1">
    <citation type="journal article" date="2024" name="G3 (Bethesda)">
        <title>Genome assembly of Hibiscus sabdariffa L. provides insights into metabolisms of medicinal natural products.</title>
        <authorList>
            <person name="Kim T."/>
        </authorList>
    </citation>
    <scope>NUCLEOTIDE SEQUENCE [LARGE SCALE GENOMIC DNA]</scope>
    <source>
        <strain evidence="1">TK-2024</strain>
        <tissue evidence="1">Old leaves</tissue>
    </source>
</reference>
<gene>
    <name evidence="1" type="ORF">V6N11_079535</name>
</gene>
<proteinExistence type="predicted"/>
<name>A0ABR2RW70_9ROSI</name>
<organism evidence="1 2">
    <name type="scientific">Hibiscus sabdariffa</name>
    <name type="common">roselle</name>
    <dbReference type="NCBI Taxonomy" id="183260"/>
    <lineage>
        <taxon>Eukaryota</taxon>
        <taxon>Viridiplantae</taxon>
        <taxon>Streptophyta</taxon>
        <taxon>Embryophyta</taxon>
        <taxon>Tracheophyta</taxon>
        <taxon>Spermatophyta</taxon>
        <taxon>Magnoliopsida</taxon>
        <taxon>eudicotyledons</taxon>
        <taxon>Gunneridae</taxon>
        <taxon>Pentapetalae</taxon>
        <taxon>rosids</taxon>
        <taxon>malvids</taxon>
        <taxon>Malvales</taxon>
        <taxon>Malvaceae</taxon>
        <taxon>Malvoideae</taxon>
        <taxon>Hibiscus</taxon>
    </lineage>
</organism>
<protein>
    <submittedName>
        <fullName evidence="1">Uncharacterized protein</fullName>
    </submittedName>
</protein>
<accession>A0ABR2RW70</accession>
<keyword evidence="2" id="KW-1185">Reference proteome</keyword>
<comment type="caution">
    <text evidence="1">The sequence shown here is derived from an EMBL/GenBank/DDBJ whole genome shotgun (WGS) entry which is preliminary data.</text>
</comment>
<dbReference type="EMBL" id="JBBPBN010000020">
    <property type="protein sequence ID" value="KAK9017048.1"/>
    <property type="molecule type" value="Genomic_DNA"/>
</dbReference>
<dbReference type="Proteomes" id="UP001396334">
    <property type="component" value="Unassembled WGS sequence"/>
</dbReference>
<evidence type="ECO:0000313" key="1">
    <source>
        <dbReference type="EMBL" id="KAK9017048.1"/>
    </source>
</evidence>
<evidence type="ECO:0000313" key="2">
    <source>
        <dbReference type="Proteomes" id="UP001396334"/>
    </source>
</evidence>